<gene>
    <name evidence="2" type="ORF">St703_26290</name>
</gene>
<dbReference type="Proteomes" id="UP000326951">
    <property type="component" value="Chromosome"/>
</dbReference>
<evidence type="ECO:0000313" key="3">
    <source>
        <dbReference type="Proteomes" id="UP000326951"/>
    </source>
</evidence>
<evidence type="ECO:0000313" key="2">
    <source>
        <dbReference type="EMBL" id="BBN99924.1"/>
    </source>
</evidence>
<evidence type="ECO:0000256" key="1">
    <source>
        <dbReference type="SAM" id="MobiDB-lite"/>
    </source>
</evidence>
<dbReference type="AlphaFoldDB" id="A0A5K7X1Q9"/>
<name>A0A5K7X1Q9_9BACL</name>
<sequence>MPQSPTVVDKGEPPKILDPSNIQTTGAVKITVFPSLLQANKGANIDISPLISDPGGWQSRGKYKGYAYTT</sequence>
<feature type="region of interest" description="Disordered" evidence="1">
    <location>
        <begin position="1"/>
        <end position="20"/>
    </location>
</feature>
<dbReference type="EMBL" id="AP021853">
    <property type="protein sequence ID" value="BBN99924.1"/>
    <property type="molecule type" value="Genomic_DNA"/>
</dbReference>
<reference evidence="2 3" key="1">
    <citation type="submission" date="2019-09" db="EMBL/GenBank/DDBJ databases">
        <title>Complete genome sequence of Sporolactobacillus terrae 70-3.</title>
        <authorList>
            <person name="Tanaka N."/>
            <person name="Shiwa Y."/>
            <person name="Fujita N."/>
            <person name="Tanasupawat S."/>
        </authorList>
    </citation>
    <scope>NUCLEOTIDE SEQUENCE [LARGE SCALE GENOMIC DNA]</scope>
    <source>
        <strain evidence="2 3">70-3</strain>
    </source>
</reference>
<accession>A0A5K7X1Q9</accession>
<protein>
    <submittedName>
        <fullName evidence="2">Uncharacterized protein</fullName>
    </submittedName>
</protein>
<organism evidence="2 3">
    <name type="scientific">Sporolactobacillus terrae</name>
    <dbReference type="NCBI Taxonomy" id="269673"/>
    <lineage>
        <taxon>Bacteria</taxon>
        <taxon>Bacillati</taxon>
        <taxon>Bacillota</taxon>
        <taxon>Bacilli</taxon>
        <taxon>Bacillales</taxon>
        <taxon>Sporolactobacillaceae</taxon>
        <taxon>Sporolactobacillus</taxon>
    </lineage>
</organism>
<proteinExistence type="predicted"/>